<name>A0A918UJE5_9SPHN</name>
<evidence type="ECO:0000313" key="5">
    <source>
        <dbReference type="EMBL" id="GGZ14492.1"/>
    </source>
</evidence>
<evidence type="ECO:0000259" key="3">
    <source>
        <dbReference type="PROSITE" id="PS50404"/>
    </source>
</evidence>
<sequence length="207" mass="23886">MAGPAFTIWGRLNSHNVKKVAWFAEELGLAYVRHDIGGQFGYTDEYLAMNPNRLVPTIEDGKLVLWESNAILRYMAAEYGGPRWFPHDPIDRALADRWMDWQFTYADCQRLPFLSMARTPREEWDVAAIARDVDRCARQLAILEEQLTRTLWLSGGEFGVADVPMGVYINTWFHLPFDKPEFPRLADWYGQLKDRPGYAANVMIPLT</sequence>
<evidence type="ECO:0000256" key="2">
    <source>
        <dbReference type="ARBA" id="ARBA00022679"/>
    </source>
</evidence>
<feature type="domain" description="GST C-terminal" evidence="4">
    <location>
        <begin position="88"/>
        <end position="207"/>
    </location>
</feature>
<dbReference type="RefSeq" id="WP_189622281.1">
    <property type="nucleotide sequence ID" value="NZ_BMZA01000018.1"/>
</dbReference>
<reference evidence="5" key="2">
    <citation type="submission" date="2020-09" db="EMBL/GenBank/DDBJ databases">
        <authorList>
            <person name="Sun Q."/>
            <person name="Kim S."/>
        </authorList>
    </citation>
    <scope>NUCLEOTIDE SEQUENCE</scope>
    <source>
        <strain evidence="5">KCTC 32255</strain>
    </source>
</reference>
<proteinExistence type="inferred from homology"/>
<dbReference type="PROSITE" id="PS50404">
    <property type="entry name" value="GST_NTER"/>
    <property type="match status" value="1"/>
</dbReference>
<dbReference type="SUPFAM" id="SSF52833">
    <property type="entry name" value="Thioredoxin-like"/>
    <property type="match status" value="1"/>
</dbReference>
<dbReference type="GO" id="GO:0016740">
    <property type="term" value="F:transferase activity"/>
    <property type="evidence" value="ECO:0007669"/>
    <property type="project" value="UniProtKB-KW"/>
</dbReference>
<protein>
    <submittedName>
        <fullName evidence="5">Glutathione S-transferase</fullName>
    </submittedName>
</protein>
<feature type="domain" description="GST N-terminal" evidence="3">
    <location>
        <begin position="4"/>
        <end position="83"/>
    </location>
</feature>
<dbReference type="CDD" id="cd03047">
    <property type="entry name" value="GST_N_2"/>
    <property type="match status" value="1"/>
</dbReference>
<evidence type="ECO:0000259" key="4">
    <source>
        <dbReference type="PROSITE" id="PS50405"/>
    </source>
</evidence>
<dbReference type="PANTHER" id="PTHR44051:SF19">
    <property type="entry name" value="DISULFIDE-BOND OXIDOREDUCTASE YFCG"/>
    <property type="match status" value="1"/>
</dbReference>
<keyword evidence="2" id="KW-0808">Transferase</keyword>
<reference evidence="5" key="1">
    <citation type="journal article" date="2014" name="Int. J. Syst. Evol. Microbiol.">
        <title>Complete genome sequence of Corynebacterium casei LMG S-19264T (=DSM 44701T), isolated from a smear-ripened cheese.</title>
        <authorList>
            <consortium name="US DOE Joint Genome Institute (JGI-PGF)"/>
            <person name="Walter F."/>
            <person name="Albersmeier A."/>
            <person name="Kalinowski J."/>
            <person name="Ruckert C."/>
        </authorList>
    </citation>
    <scope>NUCLEOTIDE SEQUENCE</scope>
    <source>
        <strain evidence="5">KCTC 32255</strain>
    </source>
</reference>
<dbReference type="PROSITE" id="PS50405">
    <property type="entry name" value="GST_CTER"/>
    <property type="match status" value="1"/>
</dbReference>
<organism evidence="5 6">
    <name type="scientific">Novosphingobium colocasiae</name>
    <dbReference type="NCBI Taxonomy" id="1256513"/>
    <lineage>
        <taxon>Bacteria</taxon>
        <taxon>Pseudomonadati</taxon>
        <taxon>Pseudomonadota</taxon>
        <taxon>Alphaproteobacteria</taxon>
        <taxon>Sphingomonadales</taxon>
        <taxon>Sphingomonadaceae</taxon>
        <taxon>Novosphingobium</taxon>
    </lineage>
</organism>
<dbReference type="Pfam" id="PF13410">
    <property type="entry name" value="GST_C_2"/>
    <property type="match status" value="1"/>
</dbReference>
<dbReference type="PANTHER" id="PTHR44051">
    <property type="entry name" value="GLUTATHIONE S-TRANSFERASE-RELATED"/>
    <property type="match status" value="1"/>
</dbReference>
<dbReference type="EMBL" id="BMZA01000018">
    <property type="protein sequence ID" value="GGZ14492.1"/>
    <property type="molecule type" value="Genomic_DNA"/>
</dbReference>
<dbReference type="FunFam" id="3.40.30.10:FF:000039">
    <property type="entry name" value="Glutathione S-transferase domain"/>
    <property type="match status" value="1"/>
</dbReference>
<dbReference type="InterPro" id="IPR010987">
    <property type="entry name" value="Glutathione-S-Trfase_C-like"/>
</dbReference>
<dbReference type="SFLD" id="SFLDS00019">
    <property type="entry name" value="Glutathione_Transferase_(cytos"/>
    <property type="match status" value="1"/>
</dbReference>
<comment type="caution">
    <text evidence="5">The sequence shown here is derived from an EMBL/GenBank/DDBJ whole genome shotgun (WGS) entry which is preliminary data.</text>
</comment>
<dbReference type="SFLD" id="SFLDG01150">
    <property type="entry name" value="Main.1:_Beta-like"/>
    <property type="match status" value="1"/>
</dbReference>
<dbReference type="Pfam" id="PF13417">
    <property type="entry name" value="GST_N_3"/>
    <property type="match status" value="1"/>
</dbReference>
<dbReference type="InterPro" id="IPR036282">
    <property type="entry name" value="Glutathione-S-Trfase_C_sf"/>
</dbReference>
<dbReference type="InterPro" id="IPR004045">
    <property type="entry name" value="Glutathione_S-Trfase_N"/>
</dbReference>
<dbReference type="Proteomes" id="UP000648075">
    <property type="component" value="Unassembled WGS sequence"/>
</dbReference>
<dbReference type="InterPro" id="IPR036249">
    <property type="entry name" value="Thioredoxin-like_sf"/>
</dbReference>
<gene>
    <name evidence="5" type="primary">gst</name>
    <name evidence="5" type="ORF">GCM10011614_31820</name>
</gene>
<evidence type="ECO:0000256" key="1">
    <source>
        <dbReference type="ARBA" id="ARBA00007409"/>
    </source>
</evidence>
<dbReference type="Gene3D" id="3.40.30.10">
    <property type="entry name" value="Glutaredoxin"/>
    <property type="match status" value="1"/>
</dbReference>
<dbReference type="InterPro" id="IPR040079">
    <property type="entry name" value="Glutathione_S-Trfase"/>
</dbReference>
<dbReference type="AlphaFoldDB" id="A0A918UJE5"/>
<dbReference type="Gene3D" id="1.20.1050.10">
    <property type="match status" value="1"/>
</dbReference>
<accession>A0A918UJE5</accession>
<keyword evidence="6" id="KW-1185">Reference proteome</keyword>
<dbReference type="SUPFAM" id="SSF47616">
    <property type="entry name" value="GST C-terminal domain-like"/>
    <property type="match status" value="1"/>
</dbReference>
<comment type="similarity">
    <text evidence="1">Belongs to the GST superfamily.</text>
</comment>
<dbReference type="SFLD" id="SFLDG00358">
    <property type="entry name" value="Main_(cytGST)"/>
    <property type="match status" value="1"/>
</dbReference>
<evidence type="ECO:0000313" key="6">
    <source>
        <dbReference type="Proteomes" id="UP000648075"/>
    </source>
</evidence>